<evidence type="ECO:0000313" key="1">
    <source>
        <dbReference type="EMBL" id="MBC5726729.1"/>
    </source>
</evidence>
<accession>A0A923LX02</accession>
<proteinExistence type="predicted"/>
<name>A0A923LX02_9FIRM</name>
<evidence type="ECO:0000313" key="2">
    <source>
        <dbReference type="Proteomes" id="UP000606499"/>
    </source>
</evidence>
<gene>
    <name evidence="1" type="ORF">H8S45_14865</name>
</gene>
<dbReference type="EMBL" id="JACOPL010000026">
    <property type="protein sequence ID" value="MBC5726729.1"/>
    <property type="molecule type" value="Genomic_DNA"/>
</dbReference>
<comment type="caution">
    <text evidence="1">The sequence shown here is derived from an EMBL/GenBank/DDBJ whole genome shotgun (WGS) entry which is preliminary data.</text>
</comment>
<dbReference type="Proteomes" id="UP000606499">
    <property type="component" value="Unassembled WGS sequence"/>
</dbReference>
<protein>
    <submittedName>
        <fullName evidence="1">Uncharacterized protein</fullName>
    </submittedName>
</protein>
<dbReference type="AlphaFoldDB" id="A0A923LX02"/>
<keyword evidence="2" id="KW-1185">Reference proteome</keyword>
<sequence length="135" mass="13416">MFKVAYRRVTDVEPFVYPACPTGEGALGLGTAAVLTAGVLAKCGASVKPTHIVMGPPRADGTCPAIGVTENTVFETTSTATVAETVIGSAVTLAADAQTVTATTTSGVFKILETDGAATASTVRGVFVEPPAAAG</sequence>
<reference evidence="1" key="1">
    <citation type="submission" date="2020-08" db="EMBL/GenBank/DDBJ databases">
        <title>Genome public.</title>
        <authorList>
            <person name="Liu C."/>
            <person name="Sun Q."/>
        </authorList>
    </citation>
    <scope>NUCLEOTIDE SEQUENCE</scope>
    <source>
        <strain evidence="1">NSJ-28</strain>
    </source>
</reference>
<organism evidence="1 2">
    <name type="scientific">Agathobaculum faecis</name>
    <dbReference type="NCBI Taxonomy" id="2763013"/>
    <lineage>
        <taxon>Bacteria</taxon>
        <taxon>Bacillati</taxon>
        <taxon>Bacillota</taxon>
        <taxon>Clostridia</taxon>
        <taxon>Eubacteriales</taxon>
        <taxon>Butyricicoccaceae</taxon>
        <taxon>Agathobaculum</taxon>
    </lineage>
</organism>
<dbReference type="RefSeq" id="WP_186950414.1">
    <property type="nucleotide sequence ID" value="NZ_JACOPL010000026.1"/>
</dbReference>